<dbReference type="InterPro" id="IPR036909">
    <property type="entry name" value="Cyt_c-like_dom_sf"/>
</dbReference>
<gene>
    <name evidence="7" type="ORF">OCH7691_01271</name>
</gene>
<keyword evidence="1 4" id="KW-0349">Heme</keyword>
<evidence type="ECO:0000256" key="3">
    <source>
        <dbReference type="ARBA" id="ARBA00023004"/>
    </source>
</evidence>
<dbReference type="SUPFAM" id="SSF46626">
    <property type="entry name" value="Cytochrome c"/>
    <property type="match status" value="2"/>
</dbReference>
<name>A0A1Y5S5U3_9PROT</name>
<reference evidence="7 8" key="1">
    <citation type="submission" date="2017-03" db="EMBL/GenBank/DDBJ databases">
        <authorList>
            <person name="Afonso C.L."/>
            <person name="Miller P.J."/>
            <person name="Scott M.A."/>
            <person name="Spackman E."/>
            <person name="Goraichik I."/>
            <person name="Dimitrov K.M."/>
            <person name="Suarez D.L."/>
            <person name="Swayne D.E."/>
        </authorList>
    </citation>
    <scope>NUCLEOTIDE SEQUENCE [LARGE SCALE GENOMIC DNA]</scope>
    <source>
        <strain evidence="7 8">CECT 7691</strain>
    </source>
</reference>
<sequence>MRSGPTTRRARWIPVLAAAVMALGGSTAGAAIAADGTLPTLSRWLGPADLGQATLAEAPREMLHGEDAPLSFLAEFGRLAFRAPTTLGGRARQLDLSCQTCHPNGDAGTAFFFATTNDRPGNVDVSHRFWNGRADNGRFDPVNIPSLRGVAASGPFGHDGRFGSLRAFVRNVIVVEFSGREPRPALLDALTAYLQALAPAENALLGPRGRLTGAAPAAARAGAAPFERACAACHVPDAGFRDGLAHDVGTGGYRDTPGLRGLAGTAPYLADGSAADLATLLDRHADALDLALGQAEKAAILAYLAAIGAVDRPRQAITLAADMADIEGFVGLLHETMRVEDADLTGLIADMVRGELGRVAERFRAPAANEAQKTAESALGELAERLRRLEERATARDFPAARRLRDALSVDIAAFAEAHATALPGSLYDPEALAAAFSR</sequence>
<dbReference type="OrthoDB" id="9805202at2"/>
<evidence type="ECO:0000256" key="5">
    <source>
        <dbReference type="SAM" id="SignalP"/>
    </source>
</evidence>
<keyword evidence="5" id="KW-0732">Signal</keyword>
<evidence type="ECO:0000256" key="2">
    <source>
        <dbReference type="ARBA" id="ARBA00022723"/>
    </source>
</evidence>
<protein>
    <submittedName>
        <fullName evidence="7">Di-heme cytochrome c peroxidase</fullName>
    </submittedName>
</protein>
<dbReference type="InParanoid" id="A0A1Y5S5U3"/>
<evidence type="ECO:0000313" key="8">
    <source>
        <dbReference type="Proteomes" id="UP000193200"/>
    </source>
</evidence>
<keyword evidence="8" id="KW-1185">Reference proteome</keyword>
<keyword evidence="7" id="KW-0575">Peroxidase</keyword>
<dbReference type="Proteomes" id="UP000193200">
    <property type="component" value="Unassembled WGS sequence"/>
</dbReference>
<dbReference type="Gene3D" id="1.10.760.10">
    <property type="entry name" value="Cytochrome c-like domain"/>
    <property type="match status" value="2"/>
</dbReference>
<dbReference type="GO" id="GO:0004130">
    <property type="term" value="F:cytochrome-c peroxidase activity"/>
    <property type="evidence" value="ECO:0007669"/>
    <property type="project" value="TreeGrafter"/>
</dbReference>
<evidence type="ECO:0000256" key="4">
    <source>
        <dbReference type="PROSITE-ProRule" id="PRU00433"/>
    </source>
</evidence>
<dbReference type="AlphaFoldDB" id="A0A1Y5S5U3"/>
<evidence type="ECO:0000313" key="7">
    <source>
        <dbReference type="EMBL" id="SLN33206.1"/>
    </source>
</evidence>
<accession>A0A1Y5S5U3</accession>
<dbReference type="PANTHER" id="PTHR30600:SF13">
    <property type="entry name" value="METHYLAMINE UTILIZATION PROTEIN"/>
    <property type="match status" value="1"/>
</dbReference>
<dbReference type="GO" id="GO:0046872">
    <property type="term" value="F:metal ion binding"/>
    <property type="evidence" value="ECO:0007669"/>
    <property type="project" value="UniProtKB-KW"/>
</dbReference>
<proteinExistence type="predicted"/>
<keyword evidence="7" id="KW-0560">Oxidoreductase</keyword>
<dbReference type="RefSeq" id="WP_085882506.1">
    <property type="nucleotide sequence ID" value="NZ_FWFR01000001.1"/>
</dbReference>
<evidence type="ECO:0000259" key="6">
    <source>
        <dbReference type="PROSITE" id="PS51007"/>
    </source>
</evidence>
<dbReference type="PROSITE" id="PS51007">
    <property type="entry name" value="CYTC"/>
    <property type="match status" value="1"/>
</dbReference>
<keyword evidence="3 4" id="KW-0408">Iron</keyword>
<dbReference type="InterPro" id="IPR009056">
    <property type="entry name" value="Cyt_c-like_dom"/>
</dbReference>
<dbReference type="GO" id="GO:0009055">
    <property type="term" value="F:electron transfer activity"/>
    <property type="evidence" value="ECO:0007669"/>
    <property type="project" value="InterPro"/>
</dbReference>
<feature type="domain" description="Cytochrome c" evidence="6">
    <location>
        <begin position="217"/>
        <end position="308"/>
    </location>
</feature>
<dbReference type="EMBL" id="FWFR01000001">
    <property type="protein sequence ID" value="SLN33206.1"/>
    <property type="molecule type" value="Genomic_DNA"/>
</dbReference>
<evidence type="ECO:0000256" key="1">
    <source>
        <dbReference type="ARBA" id="ARBA00022617"/>
    </source>
</evidence>
<feature type="chain" id="PRO_5012983658" evidence="5">
    <location>
        <begin position="34"/>
        <end position="439"/>
    </location>
</feature>
<feature type="signal peptide" evidence="5">
    <location>
        <begin position="1"/>
        <end position="33"/>
    </location>
</feature>
<dbReference type="PANTHER" id="PTHR30600">
    <property type="entry name" value="CYTOCHROME C PEROXIDASE-RELATED"/>
    <property type="match status" value="1"/>
</dbReference>
<dbReference type="GO" id="GO:0020037">
    <property type="term" value="F:heme binding"/>
    <property type="evidence" value="ECO:0007669"/>
    <property type="project" value="InterPro"/>
</dbReference>
<dbReference type="InterPro" id="IPR051395">
    <property type="entry name" value="Cytochrome_c_Peroxidase/MauG"/>
</dbReference>
<keyword evidence="2 4" id="KW-0479">Metal-binding</keyword>
<organism evidence="7 8">
    <name type="scientific">Oceanibacterium hippocampi</name>
    <dbReference type="NCBI Taxonomy" id="745714"/>
    <lineage>
        <taxon>Bacteria</taxon>
        <taxon>Pseudomonadati</taxon>
        <taxon>Pseudomonadota</taxon>
        <taxon>Alphaproteobacteria</taxon>
        <taxon>Sneathiellales</taxon>
        <taxon>Sneathiellaceae</taxon>
        <taxon>Oceanibacterium</taxon>
    </lineage>
</organism>